<comment type="caution">
    <text evidence="1">The sequence shown here is derived from an EMBL/GenBank/DDBJ whole genome shotgun (WGS) entry which is preliminary data.</text>
</comment>
<keyword evidence="2" id="KW-1185">Reference proteome</keyword>
<reference evidence="2" key="1">
    <citation type="journal article" date="2019" name="Int. J. Syst. Evol. Microbiol.">
        <title>The Global Catalogue of Microorganisms (GCM) 10K type strain sequencing project: providing services to taxonomists for standard genome sequencing and annotation.</title>
        <authorList>
            <consortium name="The Broad Institute Genomics Platform"/>
            <consortium name="The Broad Institute Genome Sequencing Center for Infectious Disease"/>
            <person name="Wu L."/>
            <person name="Ma J."/>
        </authorList>
    </citation>
    <scope>NUCLEOTIDE SEQUENCE [LARGE SCALE GENOMIC DNA]</scope>
    <source>
        <strain evidence="2">CGMCC 1.18575</strain>
    </source>
</reference>
<protein>
    <submittedName>
        <fullName evidence="1">Aldolase</fullName>
    </submittedName>
</protein>
<evidence type="ECO:0000313" key="1">
    <source>
        <dbReference type="EMBL" id="MFC5406794.1"/>
    </source>
</evidence>
<proteinExistence type="predicted"/>
<organism evidence="1 2">
    <name type="scientific">Cohnella soli</name>
    <dbReference type="NCBI Taxonomy" id="425005"/>
    <lineage>
        <taxon>Bacteria</taxon>
        <taxon>Bacillati</taxon>
        <taxon>Bacillota</taxon>
        <taxon>Bacilli</taxon>
        <taxon>Bacillales</taxon>
        <taxon>Paenibacillaceae</taxon>
        <taxon>Cohnella</taxon>
    </lineage>
</organism>
<sequence>MNETTPKFEYKAFGLLVSSDIPLPELPRQALGGEAADIEVRIDSDAMGAYEERLRNAPYMHFVEGQDVMFYVPDNAMFRVSGGNVIRISPDAGSDGDLSRLYVLGTCMCAILMQRQIFPLHGSAVVIEGKAYAIVGESGAGKSTLASALMNEGFPLLSDDLIAVTLKEDRSALIVTPSFPQQKLWEESLNQFGLSAADYPSIYGRETKFSVPVADRFYVNPVPLAGVFELVKVGEDEKASIEPIGKLDRLQTLYTHTFRQFLIQRLGLMNWHFSLSAAIAEQTTMHRICRPEYRYTTPELIAMISEAAASGRQ</sequence>
<dbReference type="Gene3D" id="3.40.50.300">
    <property type="entry name" value="P-loop containing nucleotide triphosphate hydrolases"/>
    <property type="match status" value="1"/>
</dbReference>
<dbReference type="SUPFAM" id="SSF53795">
    <property type="entry name" value="PEP carboxykinase-like"/>
    <property type="match status" value="1"/>
</dbReference>
<evidence type="ECO:0000313" key="2">
    <source>
        <dbReference type="Proteomes" id="UP001596113"/>
    </source>
</evidence>
<dbReference type="EMBL" id="JBHSMI010000062">
    <property type="protein sequence ID" value="MFC5406794.1"/>
    <property type="molecule type" value="Genomic_DNA"/>
</dbReference>
<dbReference type="InterPro" id="IPR027417">
    <property type="entry name" value="P-loop_NTPase"/>
</dbReference>
<accession>A0ABW0I0J0</accession>
<name>A0ABW0I0J0_9BACL</name>
<dbReference type="Proteomes" id="UP001596113">
    <property type="component" value="Unassembled WGS sequence"/>
</dbReference>
<gene>
    <name evidence="1" type="ORF">ACFPOF_29060</name>
</gene>
<dbReference type="RefSeq" id="WP_378138887.1">
    <property type="nucleotide sequence ID" value="NZ_JBHSMI010000062.1"/>
</dbReference>